<dbReference type="Pfam" id="PF14684">
    <property type="entry name" value="Tricorn_C1"/>
    <property type="match status" value="1"/>
</dbReference>
<comment type="function">
    <text evidence="7">Degrades oligopeptides.</text>
</comment>
<dbReference type="Pfam" id="PF03572">
    <property type="entry name" value="Peptidase_S41"/>
    <property type="match status" value="1"/>
</dbReference>
<dbReference type="InterPro" id="IPR029045">
    <property type="entry name" value="ClpP/crotonase-like_dom_sf"/>
</dbReference>
<dbReference type="Proteomes" id="UP000070224">
    <property type="component" value="Unassembled WGS sequence"/>
</dbReference>
<dbReference type="InterPro" id="IPR011042">
    <property type="entry name" value="6-blade_b-propeller_TolB-like"/>
</dbReference>
<sequence length="1071" mass="119511">MDIKKPLLCGLLLGAAALSASAQERPLWLRYPAISPDGKTIAFAYQGDIYTVPTVGGEARRLTSTEAYECYPVWSPDGKQIAYTSDRNSSGVNIYIMPAGGGKARQLTTHSGREIPQAFTPDGRYLIFKAHIQDPASSALFPNSLLTELYRVPVTGGRPEQILATPAEAVNVSRDGRRILYQEIKSFENEWRKHHTSSASRDLLEYDFDKKTYRFVARHDGEDRDPVYSPTGKSFYFLSERNGGSMNVYEGNLAGPATEAKALTQLKGDPVRFLSSSADGLLCFGYAGEIYTLVPGRSEQRVPIRISKDQAPDEELHLAMSRSLGSAAVSPDGKQIAFLSRGDVFVTATDYTTTRQITKGSQAERGVTFGADNKSIVYASTKDGSWDLYIAKVERGEDQNFPNAMAISDEKLIPSLKGEKMYPSFSPDGNEVAFLYQREKLMVYNLKTRQTRQITDGKQTLDPDFVWSPNGKWIAFSYVSRGRGPYTDVGIVSAQGDQPIQNLTNSGYFSSNPRWSTDGNILLYATDKYGMRNHASWGSMNDIMAVFLNRAAYEKFRMNDEDLALLEEAEKQAKADTTKTKKAQPAKSTNGVIEWDNLDLRPVRIPPASSRLGDYILSSDNKKLFYFSATEAGQDLWVYDMRKHTTQLQKKMDLSSPFFASDKKGTKLFILGASPMTLDPKTDATKPITMAGHRHIDRIREREVMYEEVVREEEARFYRKDMHGVNWKKLTDHYRTFLPYIDNNQDFAEMLSELLGELNVSHTGSGARSPSSAFPTAELGVFVSPVAGSGALHVDEVVAGGPFDNSRTKLQKGSLITAIDGEKLEAGKDYFPLLNDKVGKRLLVSFRTASGEQVDEVIRPISSSALNDLLYKRWVKQRAEEVERVSKGTLGYVHIPSMGDPSFRTVYSDVMGKYYQKKGIVIDIRYNGGGRLHEDIEAFFTGKHYADQVVRDRQYSEMSSRRWNRPSVLVTSEADYSNAHGTPWVYQHLKVGKVVGMPVAGTMTSVNWVTLLDPSVYFGIPAVGFRLLDGRYLENTQMEPDVVVPLDPTKVLQGIDTQIEKAVEVLRAETK</sequence>
<dbReference type="GO" id="GO:0006508">
    <property type="term" value="P:proteolysis"/>
    <property type="evidence" value="ECO:0007669"/>
    <property type="project" value="UniProtKB-UniRule"/>
</dbReference>
<evidence type="ECO:0000256" key="8">
    <source>
        <dbReference type="PIRSR" id="PIRSR036421-1"/>
    </source>
</evidence>
<feature type="signal peptide" evidence="9">
    <location>
        <begin position="1"/>
        <end position="22"/>
    </location>
</feature>
<protein>
    <recommendedName>
        <fullName evidence="7">Tricorn protease homolog</fullName>
        <ecNumber evidence="7">3.4.21.-</ecNumber>
    </recommendedName>
</protein>
<dbReference type="CDD" id="cd07562">
    <property type="entry name" value="Peptidase_S41_TRI"/>
    <property type="match status" value="1"/>
</dbReference>
<evidence type="ECO:0000256" key="5">
    <source>
        <dbReference type="ARBA" id="ARBA00022801"/>
    </source>
</evidence>
<feature type="chain" id="PRO_5007462459" description="Tricorn protease homolog" evidence="9">
    <location>
        <begin position="23"/>
        <end position="1071"/>
    </location>
</feature>
<dbReference type="Pfam" id="PF26549">
    <property type="entry name" value="Tricorn_N"/>
    <property type="match status" value="1"/>
</dbReference>
<dbReference type="EC" id="3.4.21.-" evidence="7"/>
<accession>A0A134BE89</accession>
<dbReference type="OrthoDB" id="9815657at2"/>
<dbReference type="SUPFAM" id="SSF52096">
    <property type="entry name" value="ClpP/crotonase"/>
    <property type="match status" value="1"/>
</dbReference>
<keyword evidence="4 7" id="KW-0645">Protease</keyword>
<feature type="active site" description="Charge relay system" evidence="8">
    <location>
        <position position="1034"/>
    </location>
</feature>
<comment type="subcellular location">
    <subcellularLocation>
        <location evidence="1 7">Cytoplasm</location>
    </subcellularLocation>
</comment>
<dbReference type="SUPFAM" id="SSF82171">
    <property type="entry name" value="DPP6 N-terminal domain-like"/>
    <property type="match status" value="1"/>
</dbReference>
<dbReference type="PATRIC" id="fig|322095.3.peg.213"/>
<comment type="caution">
    <text evidence="11">The sequence shown here is derived from an EMBL/GenBank/DDBJ whole genome shotgun (WGS) entry which is preliminary data.</text>
</comment>
<evidence type="ECO:0000256" key="1">
    <source>
        <dbReference type="ARBA" id="ARBA00004496"/>
    </source>
</evidence>
<dbReference type="PANTHER" id="PTHR43253">
    <property type="entry name" value="TRICORN PROTEASE HOMOLOG 2-RELATED"/>
    <property type="match status" value="1"/>
</dbReference>
<proteinExistence type="inferred from homology"/>
<evidence type="ECO:0000256" key="7">
    <source>
        <dbReference type="PIRNR" id="PIRNR036421"/>
    </source>
</evidence>
<dbReference type="PANTHER" id="PTHR43253:SF1">
    <property type="entry name" value="TRICORN PROTEASE HOMOLOG 2-RELATED"/>
    <property type="match status" value="1"/>
</dbReference>
<dbReference type="Pfam" id="PF26550">
    <property type="entry name" value="Tricorn_2nd"/>
    <property type="match status" value="1"/>
</dbReference>
<keyword evidence="6 7" id="KW-0720">Serine protease</keyword>
<keyword evidence="5 7" id="KW-0378">Hydrolase</keyword>
<dbReference type="STRING" id="322095.HMPREF3185_00214"/>
<dbReference type="AlphaFoldDB" id="A0A134BE89"/>
<evidence type="ECO:0000256" key="2">
    <source>
        <dbReference type="ARBA" id="ARBA00008524"/>
    </source>
</evidence>
<dbReference type="InterPro" id="IPR028204">
    <property type="entry name" value="Tricorn_C1"/>
</dbReference>
<dbReference type="InterPro" id="IPR036034">
    <property type="entry name" value="PDZ_sf"/>
</dbReference>
<gene>
    <name evidence="11" type="ORF">HMPREF3185_00214</name>
</gene>
<feature type="active site" description="Nucleophile" evidence="8">
    <location>
        <position position="977"/>
    </location>
</feature>
<evidence type="ECO:0000256" key="3">
    <source>
        <dbReference type="ARBA" id="ARBA00022490"/>
    </source>
</evidence>
<dbReference type="SMART" id="SM00245">
    <property type="entry name" value="TSPc"/>
    <property type="match status" value="1"/>
</dbReference>
<evidence type="ECO:0000256" key="4">
    <source>
        <dbReference type="ARBA" id="ARBA00022670"/>
    </source>
</evidence>
<feature type="active site" description="Charge relay system" evidence="8">
    <location>
        <position position="762"/>
    </location>
</feature>
<evidence type="ECO:0000256" key="6">
    <source>
        <dbReference type="ARBA" id="ARBA00022825"/>
    </source>
</evidence>
<dbReference type="SUPFAM" id="SSF50156">
    <property type="entry name" value="PDZ domain-like"/>
    <property type="match status" value="1"/>
</dbReference>
<name>A0A134BE89_9PORP</name>
<dbReference type="EMBL" id="LSDK01000015">
    <property type="protein sequence ID" value="KXB78273.1"/>
    <property type="molecule type" value="Genomic_DNA"/>
</dbReference>
<reference evidence="12" key="1">
    <citation type="submission" date="2016-01" db="EMBL/GenBank/DDBJ databases">
        <authorList>
            <person name="Mitreva M."/>
            <person name="Pepin K.H."/>
            <person name="Mihindukulasuriya K.A."/>
            <person name="Fulton R."/>
            <person name="Fronick C."/>
            <person name="O'Laughlin M."/>
            <person name="Miner T."/>
            <person name="Herter B."/>
            <person name="Rosa B.A."/>
            <person name="Cordes M."/>
            <person name="Tomlinson C."/>
            <person name="Wollam A."/>
            <person name="Palsikar V.B."/>
            <person name="Mardis E.R."/>
            <person name="Wilson R.K."/>
        </authorList>
    </citation>
    <scope>NUCLEOTIDE SEQUENCE [LARGE SCALE GENOMIC DNA]</scope>
    <source>
        <strain evidence="12">KA00683</strain>
    </source>
</reference>
<dbReference type="InterPro" id="IPR012393">
    <property type="entry name" value="Tricorn_protease"/>
</dbReference>
<dbReference type="InterPro" id="IPR005151">
    <property type="entry name" value="Tail-specific_protease"/>
</dbReference>
<feature type="domain" description="Tail specific protease" evidence="10">
    <location>
        <begin position="850"/>
        <end position="1045"/>
    </location>
</feature>
<keyword evidence="3 7" id="KW-0963">Cytoplasm</keyword>
<evidence type="ECO:0000313" key="12">
    <source>
        <dbReference type="Proteomes" id="UP000070224"/>
    </source>
</evidence>
<dbReference type="Gene3D" id="2.120.10.30">
    <property type="entry name" value="TolB, C-terminal domain"/>
    <property type="match status" value="2"/>
</dbReference>
<organism evidence="11 12">
    <name type="scientific">Porphyromonas somerae</name>
    <dbReference type="NCBI Taxonomy" id="322095"/>
    <lineage>
        <taxon>Bacteria</taxon>
        <taxon>Pseudomonadati</taxon>
        <taxon>Bacteroidota</taxon>
        <taxon>Bacteroidia</taxon>
        <taxon>Bacteroidales</taxon>
        <taxon>Porphyromonadaceae</taxon>
        <taxon>Porphyromonas</taxon>
    </lineage>
</organism>
<evidence type="ECO:0000259" key="10">
    <source>
        <dbReference type="SMART" id="SM00245"/>
    </source>
</evidence>
<dbReference type="InterPro" id="IPR011044">
    <property type="entry name" value="Quino_amine_DH_bsu"/>
</dbReference>
<dbReference type="GO" id="GO:0005737">
    <property type="term" value="C:cytoplasm"/>
    <property type="evidence" value="ECO:0007669"/>
    <property type="project" value="UniProtKB-SubCell"/>
</dbReference>
<dbReference type="SUPFAM" id="SSF50969">
    <property type="entry name" value="YVTN repeat-like/Quinoprotein amine dehydrogenase"/>
    <property type="match status" value="1"/>
</dbReference>
<comment type="similarity">
    <text evidence="2 7">Belongs to the peptidase S41B family.</text>
</comment>
<keyword evidence="12" id="KW-1185">Reference proteome</keyword>
<keyword evidence="9" id="KW-0732">Signal</keyword>
<dbReference type="GO" id="GO:0008236">
    <property type="term" value="F:serine-type peptidase activity"/>
    <property type="evidence" value="ECO:0007669"/>
    <property type="project" value="UniProtKB-UniRule"/>
</dbReference>
<dbReference type="Gene3D" id="2.120.10.60">
    <property type="entry name" value="Tricorn protease N-terminal domain"/>
    <property type="match status" value="1"/>
</dbReference>
<dbReference type="PIRSF" id="PIRSF036421">
    <property type="entry name" value="Tricorn_protease"/>
    <property type="match status" value="1"/>
</dbReference>
<evidence type="ECO:0000256" key="9">
    <source>
        <dbReference type="SAM" id="SignalP"/>
    </source>
</evidence>
<evidence type="ECO:0000313" key="11">
    <source>
        <dbReference type="EMBL" id="KXB78273.1"/>
    </source>
</evidence>
<dbReference type="Gene3D" id="3.30.750.44">
    <property type="match status" value="1"/>
</dbReference>
<dbReference type="Gene3D" id="3.90.226.10">
    <property type="entry name" value="2-enoyl-CoA Hydratase, Chain A, domain 1"/>
    <property type="match status" value="1"/>
</dbReference>